<dbReference type="EMBL" id="BDIP01003003">
    <property type="protein sequence ID" value="GIQ87136.1"/>
    <property type="molecule type" value="Genomic_DNA"/>
</dbReference>
<dbReference type="Proteomes" id="UP000265618">
    <property type="component" value="Unassembled WGS sequence"/>
</dbReference>
<evidence type="ECO:0000313" key="2">
    <source>
        <dbReference type="EMBL" id="GIQ87136.1"/>
    </source>
</evidence>
<dbReference type="PANTHER" id="PTHR15605:SF2">
    <property type="entry name" value="KINESIN-ASSOCIATED PROTEIN 3"/>
    <property type="match status" value="1"/>
</dbReference>
<protein>
    <submittedName>
        <fullName evidence="2">Kinesin-associated protein 3</fullName>
    </submittedName>
</protein>
<dbReference type="SMART" id="SM01297">
    <property type="entry name" value="KAP"/>
    <property type="match status" value="1"/>
</dbReference>
<dbReference type="GO" id="GO:0035869">
    <property type="term" value="C:ciliary transition zone"/>
    <property type="evidence" value="ECO:0007669"/>
    <property type="project" value="TreeGrafter"/>
</dbReference>
<name>A0A9K3D1R4_9EUKA</name>
<dbReference type="PANTHER" id="PTHR15605">
    <property type="entry name" value="KINESIN-ASSOCIATED PROTEINS"/>
    <property type="match status" value="1"/>
</dbReference>
<dbReference type="GO" id="GO:0044782">
    <property type="term" value="P:cilium organization"/>
    <property type="evidence" value="ECO:0007669"/>
    <property type="project" value="TreeGrafter"/>
</dbReference>
<dbReference type="OrthoDB" id="10265679at2759"/>
<proteinExistence type="predicted"/>
<comment type="caution">
    <text evidence="2">The sequence shown here is derived from an EMBL/GenBank/DDBJ whole genome shotgun (WGS) entry which is preliminary data.</text>
</comment>
<evidence type="ECO:0000256" key="1">
    <source>
        <dbReference type="SAM" id="MobiDB-lite"/>
    </source>
</evidence>
<dbReference type="InterPro" id="IPR000225">
    <property type="entry name" value="Armadillo"/>
</dbReference>
<dbReference type="InterPro" id="IPR011989">
    <property type="entry name" value="ARM-like"/>
</dbReference>
<accession>A0A9K3D1R4</accession>
<dbReference type="SMART" id="SM00185">
    <property type="entry name" value="ARM"/>
    <property type="match status" value="4"/>
</dbReference>
<feature type="compositionally biased region" description="Low complexity" evidence="1">
    <location>
        <begin position="536"/>
        <end position="557"/>
    </location>
</feature>
<evidence type="ECO:0000313" key="3">
    <source>
        <dbReference type="Proteomes" id="UP000265618"/>
    </source>
</evidence>
<gene>
    <name evidence="2" type="ORF">KIPB_009116</name>
</gene>
<dbReference type="GO" id="GO:0019894">
    <property type="term" value="F:kinesin binding"/>
    <property type="evidence" value="ECO:0007669"/>
    <property type="project" value="InterPro"/>
</dbReference>
<dbReference type="Pfam" id="PF05804">
    <property type="entry name" value="KAP"/>
    <property type="match status" value="2"/>
</dbReference>
<dbReference type="SUPFAM" id="SSF48371">
    <property type="entry name" value="ARM repeat"/>
    <property type="match status" value="1"/>
</dbReference>
<organism evidence="2 3">
    <name type="scientific">Kipferlia bialata</name>
    <dbReference type="NCBI Taxonomy" id="797122"/>
    <lineage>
        <taxon>Eukaryota</taxon>
        <taxon>Metamonada</taxon>
        <taxon>Carpediemonas-like organisms</taxon>
        <taxon>Kipferlia</taxon>
    </lineage>
</organism>
<dbReference type="GO" id="GO:0016939">
    <property type="term" value="C:kinesin II complex"/>
    <property type="evidence" value="ECO:0007669"/>
    <property type="project" value="TreeGrafter"/>
</dbReference>
<dbReference type="GO" id="GO:0005930">
    <property type="term" value="C:axoneme"/>
    <property type="evidence" value="ECO:0007669"/>
    <property type="project" value="TreeGrafter"/>
</dbReference>
<reference evidence="2 3" key="1">
    <citation type="journal article" date="2018" name="PLoS ONE">
        <title>The draft genome of Kipferlia bialata reveals reductive genome evolution in fornicate parasites.</title>
        <authorList>
            <person name="Tanifuji G."/>
            <person name="Takabayashi S."/>
            <person name="Kume K."/>
            <person name="Takagi M."/>
            <person name="Nakayama T."/>
            <person name="Kamikawa R."/>
            <person name="Inagaki Y."/>
            <person name="Hashimoto T."/>
        </authorList>
    </citation>
    <scope>NUCLEOTIDE SEQUENCE [LARGE SCALE GENOMIC DNA]</scope>
    <source>
        <strain evidence="2">NY0173</strain>
    </source>
</reference>
<keyword evidence="3" id="KW-1185">Reference proteome</keyword>
<dbReference type="AlphaFoldDB" id="A0A9K3D1R4"/>
<feature type="region of interest" description="Disordered" evidence="1">
    <location>
        <begin position="535"/>
        <end position="595"/>
    </location>
</feature>
<dbReference type="InterPro" id="IPR008658">
    <property type="entry name" value="KAP3"/>
</dbReference>
<feature type="compositionally biased region" description="Basic and acidic residues" evidence="1">
    <location>
        <begin position="586"/>
        <end position="595"/>
    </location>
</feature>
<dbReference type="GO" id="GO:0007018">
    <property type="term" value="P:microtubule-based movement"/>
    <property type="evidence" value="ECO:0007669"/>
    <property type="project" value="TreeGrafter"/>
</dbReference>
<sequence>MSMLQVLRKRAKPGVIEIDRMTRSVHVHIDLITEYGDEAGNVVRQEVRKAPPQKLKISTNFGPNDVTRVASELIATCNLLPETRRKDLERLLLKYLKTADLDGCVTTAVSLDNIEEYVELLYETPDDKHEAAMSIFNLIRQDPSNGECIANHPVLVGALSQVLKLDGRSHIALSSAIIHIFFLLSNDEACHPVLVEHRVAEAALRVIGMQRELYKKHVTRVGEAEAKLRATEAKVLKAKSSKKRTEYEARVVTHTKAYDSDRQRLLILTKKQDRMFFAAFHTLLNLSRDPAIEKSLQQKSLVQHLCFLLTRRSPELIILAVNYLKNLSIYSDNLEDMRQSNLVPILCRYVPEAGATQEPALLVPTLRLLFNLSFDPGFRQQMTQTGIVLRLTSMLCQCAEREREREAMGDQMDEDDEGEASLSLYVTRLLYHLSMEQETLGLIAYSDAPKCVLTFLRPDHPAYTEAVALTINLVHVRRVSAQILLDASLLAGLLSTLLTTRDSLLAKVLKVIASHGPTVWGVCLGDRVDTVTERISTANRRSNPSSASASRASSHAPPSSPIPQNRDRERERERGGKSSLRNRSMSMRERTREREREPVLVGVVNEILGFLVSCDESDLVLELLGTLSEMPPQFASEGYITPALRRHDVVAYLSELLGSPSVPDDILFECTVLVGGILSDKQAAPLVIDSSIPLSLLELLREKSREGAGLDASFCVQLLHTLYKMTGHASLRGVLLQQVTVSLLITVVYRH</sequence>
<feature type="compositionally biased region" description="Basic and acidic residues" evidence="1">
    <location>
        <begin position="565"/>
        <end position="576"/>
    </location>
</feature>
<dbReference type="Gene3D" id="1.25.10.10">
    <property type="entry name" value="Leucine-rich Repeat Variant"/>
    <property type="match status" value="1"/>
</dbReference>
<dbReference type="InterPro" id="IPR016024">
    <property type="entry name" value="ARM-type_fold"/>
</dbReference>